<name>A0A5N6RFB4_9ROSI</name>
<dbReference type="Proteomes" id="UP000327013">
    <property type="component" value="Chromosome 6"/>
</dbReference>
<gene>
    <name evidence="1" type="ORF">FH972_015216</name>
</gene>
<dbReference type="EMBL" id="CM017326">
    <property type="protein sequence ID" value="KAE8076577.1"/>
    <property type="molecule type" value="Genomic_DNA"/>
</dbReference>
<reference evidence="1 2" key="1">
    <citation type="submission" date="2019-06" db="EMBL/GenBank/DDBJ databases">
        <title>A chromosomal-level reference genome of Carpinus fangiana (Coryloideae, Betulaceae).</title>
        <authorList>
            <person name="Yang X."/>
            <person name="Wang Z."/>
            <person name="Zhang L."/>
            <person name="Hao G."/>
            <person name="Liu J."/>
            <person name="Yang Y."/>
        </authorList>
    </citation>
    <scope>NUCLEOTIDE SEQUENCE [LARGE SCALE GENOMIC DNA]</scope>
    <source>
        <strain evidence="1">Cfa_2016G</strain>
        <tissue evidence="1">Leaf</tissue>
    </source>
</reference>
<dbReference type="AlphaFoldDB" id="A0A5N6RFB4"/>
<keyword evidence="2" id="KW-1185">Reference proteome</keyword>
<evidence type="ECO:0000313" key="2">
    <source>
        <dbReference type="Proteomes" id="UP000327013"/>
    </source>
</evidence>
<evidence type="ECO:0000313" key="1">
    <source>
        <dbReference type="EMBL" id="KAE8076577.1"/>
    </source>
</evidence>
<protein>
    <submittedName>
        <fullName evidence="1">Uncharacterized protein</fullName>
    </submittedName>
</protein>
<accession>A0A5N6RFB4</accession>
<sequence length="56" mass="6325">MAEPPRRDPFPKKHREDDAGAVFVLQSKGPSVLWDFGSNAFHSIGFIPLDFILLRT</sequence>
<organism evidence="1 2">
    <name type="scientific">Carpinus fangiana</name>
    <dbReference type="NCBI Taxonomy" id="176857"/>
    <lineage>
        <taxon>Eukaryota</taxon>
        <taxon>Viridiplantae</taxon>
        <taxon>Streptophyta</taxon>
        <taxon>Embryophyta</taxon>
        <taxon>Tracheophyta</taxon>
        <taxon>Spermatophyta</taxon>
        <taxon>Magnoliopsida</taxon>
        <taxon>eudicotyledons</taxon>
        <taxon>Gunneridae</taxon>
        <taxon>Pentapetalae</taxon>
        <taxon>rosids</taxon>
        <taxon>fabids</taxon>
        <taxon>Fagales</taxon>
        <taxon>Betulaceae</taxon>
        <taxon>Carpinus</taxon>
    </lineage>
</organism>
<proteinExistence type="predicted"/>